<sequence length="112" mass="12572">MAGYVLHHYNIIDRSRIEELGPRSVPILEKYGGELIVASPMKALADPTPYTNMVMYRFESFEAALTFYNSEEMVELRKFSSQVIEGFATVIPGHSETESVVKSGYFAKEVAS</sequence>
<reference evidence="3" key="1">
    <citation type="submission" date="2016-10" db="EMBL/GenBank/DDBJ databases">
        <authorList>
            <person name="Varghese N."/>
            <person name="Submissions S."/>
        </authorList>
    </citation>
    <scope>NUCLEOTIDE SEQUENCE [LARGE SCALE GENOMIC DNA]</scope>
    <source>
        <strain evidence="3">DSM 17465</strain>
    </source>
</reference>
<dbReference type="Gene3D" id="3.30.70.100">
    <property type="match status" value="1"/>
</dbReference>
<dbReference type="AlphaFoldDB" id="A0A1I7DEN8"/>
<keyword evidence="3" id="KW-1185">Reference proteome</keyword>
<dbReference type="SUPFAM" id="SSF54909">
    <property type="entry name" value="Dimeric alpha+beta barrel"/>
    <property type="match status" value="1"/>
</dbReference>
<feature type="domain" description="DUF1330" evidence="1">
    <location>
        <begin position="3"/>
        <end position="91"/>
    </location>
</feature>
<evidence type="ECO:0000313" key="2">
    <source>
        <dbReference type="EMBL" id="SFU10094.1"/>
    </source>
</evidence>
<name>A0A1I7DEN8_9HYPH</name>
<evidence type="ECO:0000313" key="3">
    <source>
        <dbReference type="Proteomes" id="UP000183371"/>
    </source>
</evidence>
<dbReference type="InterPro" id="IPR010753">
    <property type="entry name" value="DUF1330"/>
</dbReference>
<dbReference type="RefSeq" id="WP_054783775.1">
    <property type="nucleotide sequence ID" value="NZ_FPBD01000008.1"/>
</dbReference>
<dbReference type="Pfam" id="PF07045">
    <property type="entry name" value="DUF1330"/>
    <property type="match status" value="1"/>
</dbReference>
<proteinExistence type="predicted"/>
<dbReference type="Proteomes" id="UP000183371">
    <property type="component" value="Unassembled WGS sequence"/>
</dbReference>
<dbReference type="EMBL" id="FPBD01000008">
    <property type="protein sequence ID" value="SFU10094.1"/>
    <property type="molecule type" value="Genomic_DNA"/>
</dbReference>
<protein>
    <submittedName>
        <fullName evidence="2">Uncharacterized conserved protein, DUF1330 family</fullName>
    </submittedName>
</protein>
<organism evidence="2 3">
    <name type="scientific">Pseudovibrio denitrificans</name>
    <dbReference type="NCBI Taxonomy" id="258256"/>
    <lineage>
        <taxon>Bacteria</taxon>
        <taxon>Pseudomonadati</taxon>
        <taxon>Pseudomonadota</taxon>
        <taxon>Alphaproteobacteria</taxon>
        <taxon>Hyphomicrobiales</taxon>
        <taxon>Stappiaceae</taxon>
        <taxon>Pseudovibrio</taxon>
    </lineage>
</organism>
<accession>A0A1I7DEN8</accession>
<dbReference type="InterPro" id="IPR011008">
    <property type="entry name" value="Dimeric_a/b-barrel"/>
</dbReference>
<gene>
    <name evidence="2" type="ORF">SAMN05444141_108237</name>
</gene>
<evidence type="ECO:0000259" key="1">
    <source>
        <dbReference type="Pfam" id="PF07045"/>
    </source>
</evidence>